<dbReference type="SUPFAM" id="SSF90123">
    <property type="entry name" value="ABC transporter transmembrane region"/>
    <property type="match status" value="2"/>
</dbReference>
<feature type="domain" description="ABC transporter" evidence="11">
    <location>
        <begin position="1221"/>
        <end position="1483"/>
    </location>
</feature>
<feature type="compositionally biased region" description="Basic and acidic residues" evidence="9">
    <location>
        <begin position="854"/>
        <end position="864"/>
    </location>
</feature>
<feature type="transmembrane region" description="Helical" evidence="10">
    <location>
        <begin position="27"/>
        <end position="50"/>
    </location>
</feature>
<keyword evidence="3" id="KW-1003">Cell membrane</keyword>
<evidence type="ECO:0000256" key="10">
    <source>
        <dbReference type="SAM" id="Phobius"/>
    </source>
</evidence>
<comment type="subcellular location">
    <subcellularLocation>
        <location evidence="1">Cell membrane</location>
        <topology evidence="1">Multi-pass membrane protein</topology>
    </subcellularLocation>
</comment>
<dbReference type="InterPro" id="IPR050173">
    <property type="entry name" value="ABC_transporter_C-like"/>
</dbReference>
<name>A0A4E9E9K6_GIBZA</name>
<feature type="transmembrane region" description="Helical" evidence="10">
    <location>
        <begin position="1042"/>
        <end position="1061"/>
    </location>
</feature>
<gene>
    <name evidence="13" type="ORF">FUG_LOCUS230286</name>
</gene>
<feature type="transmembrane region" description="Helical" evidence="10">
    <location>
        <begin position="530"/>
        <end position="552"/>
    </location>
</feature>
<evidence type="ECO:0000256" key="7">
    <source>
        <dbReference type="ARBA" id="ARBA00022989"/>
    </source>
</evidence>
<dbReference type="Gene3D" id="3.40.50.300">
    <property type="entry name" value="P-loop containing nucleotide triphosphate hydrolases"/>
    <property type="match status" value="2"/>
</dbReference>
<feature type="transmembrane region" description="Helical" evidence="10">
    <location>
        <begin position="303"/>
        <end position="324"/>
    </location>
</feature>
<feature type="transmembrane region" description="Helical" evidence="10">
    <location>
        <begin position="155"/>
        <end position="174"/>
    </location>
</feature>
<dbReference type="Pfam" id="PF00005">
    <property type="entry name" value="ABC_tran"/>
    <property type="match status" value="2"/>
</dbReference>
<dbReference type="PROSITE" id="PS50893">
    <property type="entry name" value="ABC_TRANSPORTER_2"/>
    <property type="match status" value="2"/>
</dbReference>
<feature type="transmembrane region" description="Helical" evidence="10">
    <location>
        <begin position="1128"/>
        <end position="1149"/>
    </location>
</feature>
<dbReference type="PANTHER" id="PTHR24223:SF399">
    <property type="entry name" value="ABC TRANSPORTER ATNG"/>
    <property type="match status" value="1"/>
</dbReference>
<evidence type="ECO:0000256" key="2">
    <source>
        <dbReference type="ARBA" id="ARBA00022448"/>
    </source>
</evidence>
<organism evidence="13">
    <name type="scientific">Gibberella zeae</name>
    <name type="common">Wheat head blight fungus</name>
    <name type="synonym">Fusarium graminearum</name>
    <dbReference type="NCBI Taxonomy" id="5518"/>
    <lineage>
        <taxon>Eukaryota</taxon>
        <taxon>Fungi</taxon>
        <taxon>Dikarya</taxon>
        <taxon>Ascomycota</taxon>
        <taxon>Pezizomycotina</taxon>
        <taxon>Sordariomycetes</taxon>
        <taxon>Hypocreomycetidae</taxon>
        <taxon>Hypocreales</taxon>
        <taxon>Nectriaceae</taxon>
        <taxon>Fusarium</taxon>
    </lineage>
</organism>
<accession>A0A4E9E9K6</accession>
<dbReference type="CDD" id="cd18580">
    <property type="entry name" value="ABC_6TM_ABCC_D2"/>
    <property type="match status" value="1"/>
</dbReference>
<keyword evidence="8 10" id="KW-0472">Membrane</keyword>
<evidence type="ECO:0000313" key="13">
    <source>
        <dbReference type="EMBL" id="VIO56910.1"/>
    </source>
</evidence>
<dbReference type="GO" id="GO:0005524">
    <property type="term" value="F:ATP binding"/>
    <property type="evidence" value="ECO:0007669"/>
    <property type="project" value="UniProtKB-KW"/>
</dbReference>
<feature type="transmembrane region" description="Helical" evidence="10">
    <location>
        <begin position="260"/>
        <end position="283"/>
    </location>
</feature>
<evidence type="ECO:0000256" key="4">
    <source>
        <dbReference type="ARBA" id="ARBA00022692"/>
    </source>
</evidence>
<sequence>MACSKSIDASFGPWAGPNCRGGLDFTFFFELIFFSLLPAIIFILSVAWRCRLLHHEPRIARFGVLLVLKLVSIGVMCSIAIAHLILTILADTPCRGLAIATAAVECLAFFVIGLYSKFRHSHSWRPSILITFYLSAHILLNIATTRTLWLMKGVSAITIVYSIGTLLQSFVLIVENVEKSHLLFDSGRYSPEELASPLARLIFGWLVPLLRLGYDTILSMATLTPLSEDLKSRQLEPKLLRLLKDTKNLSLLRELFRLRLGLLLPILPRLFLLGFTLAQPFLIHTAVSYTSLSHDERSVNEGNLLVAAFVLTFVGYALSSAFYWHLTNRLMMMSTAPGSLDTGSLTLMTVDVEKVMLGFEDLHELWASTAQIAIAIYVLASYMSWACVAPVIVPIGQQIPETCATISPTNNPIVCVAVTVPVTQRIGSAQGTWNAAVEKRVNATSAVLGNLKEVRILGIGGYASSLLQRLRAEEIIPSTHFRRLMAAIIVLSQGTIVLGPFVTFALYAIILRINDDSNFTASKAFTSLSLINIIASPISVLIQSLPSFAAGLSSLSRIENFVSSTTSLDGKKLQDEKMSLNKRCVYLRGPGSDHSMEDQELDRLEPSISSYYTSQRTLENSIIVRHAKFGWKADSDVINSCNFEIQDGALTVIMGPVGCGKSTLLYGLLNFVRYNSGQVWLKHRNVSLCEQTPWLVSGSIRHNITCGAALNQHWYDQVLNACALVQDLDHLSGRDMHEVGNEGNSLSGGQRQRIALARAIYAQNPILFLDNPLSGVDHSTSRHIVQALFGDGGLLRSGNITVLITTDCRDIIAQADNALIIDQEGTVTATAEPSSAENIIMVTSTTEGDAGVSDNKEGQEHAEHNTSPGPSREIVEAKADLRRPTGDWTIYSFYARACGRFNAIAFLCLCLSCAFCYQFSTIWVQWWSDATGDANRRSDGFYLGIYALLCALGLSTLYLACWTSMVTMVTRSAIKLHLRVLATVFNAHVSYFLTIDDGITLNRFNQDMQLVDYSLPLAVVNTFLFACICLVQAAVISATANYMAAAIPFCLSVIYFIQRFYLRTSRQLRLLDIEAKAPLYTNFKETILGINTIRAYGRGFGSFLKQKHIQVLDDSQQPIYLLYTVQRWLSLVLDLMVACLATLLIVVAVQTRSGTSGSDMGVALVNLTSFNQYLTMLIRCWASMETSLGAIARIKDFSRDTPIANGCGHEFHAGYEGDQSIVFKDVTVAYLQPKSSSEDTEDSLEERGTLGHGHLALDSMNLSIRPGTKMAITGRSGSGKSTLVSSLFRILPLSSGMISIGDVDISQLDQQVVQNRLNAITQNSFFLSDVSLKENLDPSGPYDENAAGFPRPITEVMREVLVSLQLWTLVEERGGLEGLFSQSSWSSGQLQLLSVARAIVKKRRTQYHPDSGWKILVLDEITSSLDEASARMVRDRIKIEFEDYTILSIVHKFDGVLEDMDEMIVMDSGKLIRRGPPRELLRVM</sequence>
<dbReference type="InterPro" id="IPR003593">
    <property type="entry name" value="AAA+_ATPase"/>
</dbReference>
<evidence type="ECO:0000259" key="11">
    <source>
        <dbReference type="PROSITE" id="PS50893"/>
    </source>
</evidence>
<dbReference type="InterPro" id="IPR003439">
    <property type="entry name" value="ABC_transporter-like_ATP-bd"/>
</dbReference>
<evidence type="ECO:0000256" key="1">
    <source>
        <dbReference type="ARBA" id="ARBA00004651"/>
    </source>
</evidence>
<keyword evidence="4 10" id="KW-0812">Transmembrane</keyword>
<keyword evidence="2" id="KW-0813">Transport</keyword>
<dbReference type="PANTHER" id="PTHR24223">
    <property type="entry name" value="ATP-BINDING CASSETTE SUB-FAMILY C"/>
    <property type="match status" value="1"/>
</dbReference>
<feature type="domain" description="ABC transmembrane type-1" evidence="12">
    <location>
        <begin position="270"/>
        <end position="550"/>
    </location>
</feature>
<dbReference type="InterPro" id="IPR017871">
    <property type="entry name" value="ABC_transporter-like_CS"/>
</dbReference>
<feature type="transmembrane region" description="Helical" evidence="10">
    <location>
        <begin position="62"/>
        <end position="90"/>
    </location>
</feature>
<feature type="region of interest" description="Disordered" evidence="9">
    <location>
        <begin position="848"/>
        <end position="871"/>
    </location>
</feature>
<feature type="transmembrane region" description="Helical" evidence="10">
    <location>
        <begin position="940"/>
        <end position="964"/>
    </location>
</feature>
<dbReference type="GO" id="GO:0140359">
    <property type="term" value="F:ABC-type transporter activity"/>
    <property type="evidence" value="ECO:0007669"/>
    <property type="project" value="InterPro"/>
</dbReference>
<protein>
    <submittedName>
        <fullName evidence="13">Uncharacterized protein</fullName>
    </submittedName>
</protein>
<dbReference type="Pfam" id="PF00664">
    <property type="entry name" value="ABC_membrane"/>
    <property type="match status" value="1"/>
</dbReference>
<feature type="transmembrane region" description="Helical" evidence="10">
    <location>
        <begin position="96"/>
        <end position="116"/>
    </location>
</feature>
<reference evidence="13" key="1">
    <citation type="submission" date="2019-04" db="EMBL/GenBank/DDBJ databases">
        <authorList>
            <person name="Melise S."/>
            <person name="Noan J."/>
            <person name="Okalmin O."/>
        </authorList>
    </citation>
    <scope>NUCLEOTIDE SEQUENCE</scope>
    <source>
        <strain evidence="13">FN9</strain>
    </source>
</reference>
<dbReference type="InterPro" id="IPR044726">
    <property type="entry name" value="ABCC_6TM_D2"/>
</dbReference>
<dbReference type="InterPro" id="IPR027417">
    <property type="entry name" value="P-loop_NTPase"/>
</dbReference>
<dbReference type="PROSITE" id="PS50929">
    <property type="entry name" value="ABC_TM1F"/>
    <property type="match status" value="2"/>
</dbReference>
<dbReference type="InterPro" id="IPR036640">
    <property type="entry name" value="ABC1_TM_sf"/>
</dbReference>
<dbReference type="Gene3D" id="1.20.1560.10">
    <property type="entry name" value="ABC transporter type 1, transmembrane domain"/>
    <property type="match status" value="2"/>
</dbReference>
<feature type="transmembrane region" description="Helical" evidence="10">
    <location>
        <begin position="128"/>
        <end position="149"/>
    </location>
</feature>
<feature type="domain" description="ABC transmembrane type-1" evidence="12">
    <location>
        <begin position="904"/>
        <end position="1186"/>
    </location>
</feature>
<dbReference type="SMART" id="SM00382">
    <property type="entry name" value="AAA"/>
    <property type="match status" value="2"/>
</dbReference>
<feature type="domain" description="ABC transporter" evidence="11">
    <location>
        <begin position="618"/>
        <end position="849"/>
    </location>
</feature>
<feature type="transmembrane region" description="Helical" evidence="10">
    <location>
        <begin position="484"/>
        <end position="510"/>
    </location>
</feature>
<dbReference type="FunFam" id="1.20.1560.10:FF:000066">
    <property type="entry name" value="ABC multidrug transporter (Eurofung)"/>
    <property type="match status" value="1"/>
</dbReference>
<evidence type="ECO:0000256" key="8">
    <source>
        <dbReference type="ARBA" id="ARBA00023136"/>
    </source>
</evidence>
<dbReference type="EMBL" id="CAAKMV010000126">
    <property type="protein sequence ID" value="VIO56910.1"/>
    <property type="molecule type" value="Genomic_DNA"/>
</dbReference>
<evidence type="ECO:0000256" key="3">
    <source>
        <dbReference type="ARBA" id="ARBA00022475"/>
    </source>
</evidence>
<evidence type="ECO:0000256" key="9">
    <source>
        <dbReference type="SAM" id="MobiDB-lite"/>
    </source>
</evidence>
<dbReference type="GO" id="GO:0005886">
    <property type="term" value="C:plasma membrane"/>
    <property type="evidence" value="ECO:0007669"/>
    <property type="project" value="UniProtKB-SubCell"/>
</dbReference>
<feature type="transmembrane region" description="Helical" evidence="10">
    <location>
        <begin position="1013"/>
        <end position="1035"/>
    </location>
</feature>
<feature type="transmembrane region" description="Helical" evidence="10">
    <location>
        <begin position="901"/>
        <end position="920"/>
    </location>
</feature>
<dbReference type="PROSITE" id="PS00211">
    <property type="entry name" value="ABC_TRANSPORTER_1"/>
    <property type="match status" value="1"/>
</dbReference>
<evidence type="ECO:0000259" key="12">
    <source>
        <dbReference type="PROSITE" id="PS50929"/>
    </source>
</evidence>
<dbReference type="SUPFAM" id="SSF52540">
    <property type="entry name" value="P-loop containing nucleoside triphosphate hydrolases"/>
    <property type="match status" value="2"/>
</dbReference>
<dbReference type="InterPro" id="IPR011527">
    <property type="entry name" value="ABC1_TM_dom"/>
</dbReference>
<keyword evidence="5" id="KW-0547">Nucleotide-binding</keyword>
<dbReference type="GO" id="GO:0016887">
    <property type="term" value="F:ATP hydrolysis activity"/>
    <property type="evidence" value="ECO:0007669"/>
    <property type="project" value="InterPro"/>
</dbReference>
<keyword evidence="7 10" id="KW-1133">Transmembrane helix</keyword>
<evidence type="ECO:0000256" key="6">
    <source>
        <dbReference type="ARBA" id="ARBA00022840"/>
    </source>
</evidence>
<proteinExistence type="predicted"/>
<evidence type="ECO:0000256" key="5">
    <source>
        <dbReference type="ARBA" id="ARBA00022741"/>
    </source>
</evidence>
<keyword evidence="6" id="KW-0067">ATP-binding</keyword>